<dbReference type="InterPro" id="IPR001254">
    <property type="entry name" value="Trypsin_dom"/>
</dbReference>
<dbReference type="PROSITE" id="PS50240">
    <property type="entry name" value="TRYPSIN_DOM"/>
    <property type="match status" value="1"/>
</dbReference>
<organism evidence="4 5">
    <name type="scientific">Roseisalinus antarcticus</name>
    <dbReference type="NCBI Taxonomy" id="254357"/>
    <lineage>
        <taxon>Bacteria</taxon>
        <taxon>Pseudomonadati</taxon>
        <taxon>Pseudomonadota</taxon>
        <taxon>Alphaproteobacteria</taxon>
        <taxon>Rhodobacterales</taxon>
        <taxon>Roseobacteraceae</taxon>
        <taxon>Roseisalinus</taxon>
    </lineage>
</organism>
<feature type="signal peptide" evidence="2">
    <location>
        <begin position="1"/>
        <end position="21"/>
    </location>
</feature>
<dbReference type="PROSITE" id="PS00134">
    <property type="entry name" value="TRYPSIN_HIS"/>
    <property type="match status" value="1"/>
</dbReference>
<dbReference type="PANTHER" id="PTHR15462">
    <property type="entry name" value="SERINE PROTEASE"/>
    <property type="match status" value="1"/>
</dbReference>
<dbReference type="Pfam" id="PF00089">
    <property type="entry name" value="Trypsin"/>
    <property type="match status" value="1"/>
</dbReference>
<dbReference type="GO" id="GO:0004252">
    <property type="term" value="F:serine-type endopeptidase activity"/>
    <property type="evidence" value="ECO:0007669"/>
    <property type="project" value="InterPro"/>
</dbReference>
<protein>
    <submittedName>
        <fullName evidence="4">Trypsin</fullName>
    </submittedName>
</protein>
<dbReference type="SUPFAM" id="SSF50494">
    <property type="entry name" value="Trypsin-like serine proteases"/>
    <property type="match status" value="1"/>
</dbReference>
<gene>
    <name evidence="4" type="ORF">ROA7023_01339</name>
</gene>
<dbReference type="EMBL" id="FWFZ01000005">
    <property type="protein sequence ID" value="SLN36517.1"/>
    <property type="molecule type" value="Genomic_DNA"/>
</dbReference>
<accession>A0A1Y5SB09</accession>
<dbReference type="InterPro" id="IPR043504">
    <property type="entry name" value="Peptidase_S1_PA_chymotrypsin"/>
</dbReference>
<keyword evidence="1 2" id="KW-0732">Signal</keyword>
<dbReference type="AlphaFoldDB" id="A0A1Y5SB09"/>
<evidence type="ECO:0000313" key="5">
    <source>
        <dbReference type="Proteomes" id="UP000193900"/>
    </source>
</evidence>
<dbReference type="PRINTS" id="PR00722">
    <property type="entry name" value="CHYMOTRYPSIN"/>
</dbReference>
<evidence type="ECO:0000256" key="2">
    <source>
        <dbReference type="SAM" id="SignalP"/>
    </source>
</evidence>
<keyword evidence="5" id="KW-1185">Reference proteome</keyword>
<reference evidence="4 5" key="1">
    <citation type="submission" date="2017-03" db="EMBL/GenBank/DDBJ databases">
        <authorList>
            <person name="Afonso C.L."/>
            <person name="Miller P.J."/>
            <person name="Scott M.A."/>
            <person name="Spackman E."/>
            <person name="Goraichik I."/>
            <person name="Dimitrov K.M."/>
            <person name="Suarez D.L."/>
            <person name="Swayne D.E."/>
        </authorList>
    </citation>
    <scope>NUCLEOTIDE SEQUENCE [LARGE SCALE GENOMIC DNA]</scope>
    <source>
        <strain evidence="4 5">CECT 7023</strain>
    </source>
</reference>
<evidence type="ECO:0000259" key="3">
    <source>
        <dbReference type="PROSITE" id="PS50240"/>
    </source>
</evidence>
<name>A0A1Y5SB09_9RHOB</name>
<evidence type="ECO:0000313" key="4">
    <source>
        <dbReference type="EMBL" id="SLN36517.1"/>
    </source>
</evidence>
<dbReference type="InterPro" id="IPR009003">
    <property type="entry name" value="Peptidase_S1_PA"/>
</dbReference>
<dbReference type="Proteomes" id="UP000193900">
    <property type="component" value="Unassembled WGS sequence"/>
</dbReference>
<dbReference type="InterPro" id="IPR050966">
    <property type="entry name" value="Glutamyl_endopeptidase"/>
</dbReference>
<feature type="domain" description="Peptidase S1" evidence="3">
    <location>
        <begin position="12"/>
        <end position="274"/>
    </location>
</feature>
<feature type="chain" id="PRO_5012441474" evidence="2">
    <location>
        <begin position="22"/>
        <end position="274"/>
    </location>
</feature>
<dbReference type="InterPro" id="IPR018114">
    <property type="entry name" value="TRYPSIN_HIS"/>
</dbReference>
<dbReference type="GO" id="GO:0006508">
    <property type="term" value="P:proteolysis"/>
    <property type="evidence" value="ECO:0007669"/>
    <property type="project" value="InterPro"/>
</dbReference>
<proteinExistence type="predicted"/>
<sequence>MRRFMIASLLCIATGATGAAAEDTGLESLVTRDAVRGWEAVGRLDIDGKGFCTASLIDEQTVMTAAHCLFDSETGDRVDPARMQFLAGLRDGQAMAYRGIRQAVAHPDYVLGDTADIGNIASDVALLELDQPIRSTQIIPFEMGAEPQAGEAVGIVSYAQERAEVPSLQEVCTILGFQSEVLVMSCDVNYGSSGAPIFSLAGGQARIVSLVAAKAEIDTGRVALGMPIAAPNARIRGIMEDGGGRFSGIARTSIRVLRPGEGDTRETGAKFLRP</sequence>
<dbReference type="PANTHER" id="PTHR15462:SF8">
    <property type="entry name" value="SERINE PROTEASE"/>
    <property type="match status" value="1"/>
</dbReference>
<dbReference type="InterPro" id="IPR001314">
    <property type="entry name" value="Peptidase_S1A"/>
</dbReference>
<evidence type="ECO:0000256" key="1">
    <source>
        <dbReference type="ARBA" id="ARBA00022729"/>
    </source>
</evidence>
<dbReference type="Gene3D" id="2.40.10.10">
    <property type="entry name" value="Trypsin-like serine proteases"/>
    <property type="match status" value="2"/>
</dbReference>